<proteinExistence type="inferred from homology"/>
<dbReference type="PANTHER" id="PTHR33607:SF2">
    <property type="entry name" value="ENDONUCLEASE-1"/>
    <property type="match status" value="1"/>
</dbReference>
<dbReference type="EMBL" id="PGEX01000001">
    <property type="protein sequence ID" value="PJJ40199.1"/>
    <property type="molecule type" value="Genomic_DNA"/>
</dbReference>
<comment type="caution">
    <text evidence="5">The sequence shown here is derived from an EMBL/GenBank/DDBJ whole genome shotgun (WGS) entry which is preliminary data.</text>
</comment>
<name>A0A2M9A3D6_9BACT</name>
<gene>
    <name evidence="5" type="ORF">BGX16_0112</name>
</gene>
<evidence type="ECO:0000256" key="3">
    <source>
        <dbReference type="ARBA" id="ARBA00022801"/>
    </source>
</evidence>
<evidence type="ECO:0000256" key="2">
    <source>
        <dbReference type="ARBA" id="ARBA00022722"/>
    </source>
</evidence>
<dbReference type="PANTHER" id="PTHR33607">
    <property type="entry name" value="ENDONUCLEASE-1"/>
    <property type="match status" value="1"/>
</dbReference>
<evidence type="ECO:0000256" key="4">
    <source>
        <dbReference type="SAM" id="SignalP"/>
    </source>
</evidence>
<dbReference type="OrthoDB" id="9800417at2"/>
<keyword evidence="6" id="KW-1185">Reference proteome</keyword>
<feature type="signal peptide" evidence="4">
    <location>
        <begin position="1"/>
        <end position="21"/>
    </location>
</feature>
<evidence type="ECO:0000313" key="5">
    <source>
        <dbReference type="EMBL" id="PJJ40199.1"/>
    </source>
</evidence>
<dbReference type="InterPro" id="IPR007346">
    <property type="entry name" value="Endonuclease-I"/>
</dbReference>
<dbReference type="AlphaFoldDB" id="A0A2M9A3D6"/>
<comment type="similarity">
    <text evidence="1">Belongs to the EndA/NucM nuclease family.</text>
</comment>
<accession>A0A2M9A3D6</accession>
<sequence length="249" mass="29140">MHKRHLFAVLFLLLVVTFLFARNPAETPARHYDFFHAKKQMDRIYYGDLRVTVYCGCAYESNSKPNKIDFAGCGFAPRKNANRASRIEWEHVVTAHNIGLFRQCWHQEEGRSARKNCEATDPEFAIMEGDLHNLLPSIGEVNGDRSNFMFSQWTNSPEPMYGSCESIVDFKNRKFQPRKEVRGMLARISFYMEKTYGIQLSKERRRLFEIWDKESPVNAYECERDARIYKVQGDHNPFVYAKCREAGLI</sequence>
<dbReference type="Proteomes" id="UP000231134">
    <property type="component" value="Unassembled WGS sequence"/>
</dbReference>
<dbReference type="InterPro" id="IPR044925">
    <property type="entry name" value="His-Me_finger_sf"/>
</dbReference>
<dbReference type="RefSeq" id="WP_100424314.1">
    <property type="nucleotide sequence ID" value="NZ_PGEX01000001.1"/>
</dbReference>
<reference evidence="5 6" key="1">
    <citation type="submission" date="2017-11" db="EMBL/GenBank/DDBJ databases">
        <title>Animal gut microbial communities from fecal samples from Wisconsin, USA.</title>
        <authorList>
            <person name="Neumann A."/>
        </authorList>
    </citation>
    <scope>NUCLEOTIDE SEQUENCE [LARGE SCALE GENOMIC DNA]</scope>
    <source>
        <strain evidence="5 6">UWS3</strain>
    </source>
</reference>
<protein>
    <submittedName>
        <fullName evidence="5">Deoxyribonuclease-1</fullName>
    </submittedName>
</protein>
<evidence type="ECO:0000256" key="1">
    <source>
        <dbReference type="ARBA" id="ARBA00006429"/>
    </source>
</evidence>
<dbReference type="Pfam" id="PF04231">
    <property type="entry name" value="Endonuclease_1"/>
    <property type="match status" value="1"/>
</dbReference>
<organism evidence="5 6">
    <name type="scientific">Hallerella succinigenes</name>
    <dbReference type="NCBI Taxonomy" id="1896222"/>
    <lineage>
        <taxon>Bacteria</taxon>
        <taxon>Pseudomonadati</taxon>
        <taxon>Fibrobacterota</taxon>
        <taxon>Fibrobacteria</taxon>
        <taxon>Fibrobacterales</taxon>
        <taxon>Fibrobacteraceae</taxon>
        <taxon>Hallerella</taxon>
    </lineage>
</organism>
<keyword evidence="2" id="KW-0540">Nuclease</keyword>
<evidence type="ECO:0000313" key="6">
    <source>
        <dbReference type="Proteomes" id="UP000231134"/>
    </source>
</evidence>
<dbReference type="SUPFAM" id="SSF54060">
    <property type="entry name" value="His-Me finger endonucleases"/>
    <property type="match status" value="1"/>
</dbReference>
<feature type="chain" id="PRO_5014754058" evidence="4">
    <location>
        <begin position="22"/>
        <end position="249"/>
    </location>
</feature>
<dbReference type="GO" id="GO:0016787">
    <property type="term" value="F:hydrolase activity"/>
    <property type="evidence" value="ECO:0007669"/>
    <property type="project" value="UniProtKB-KW"/>
</dbReference>
<keyword evidence="3" id="KW-0378">Hydrolase</keyword>
<dbReference type="GO" id="GO:0004518">
    <property type="term" value="F:nuclease activity"/>
    <property type="evidence" value="ECO:0007669"/>
    <property type="project" value="UniProtKB-KW"/>
</dbReference>
<keyword evidence="4" id="KW-0732">Signal</keyword>